<evidence type="ECO:0000313" key="1">
    <source>
        <dbReference type="EMBL" id="KAK6739154.1"/>
    </source>
</evidence>
<comment type="caution">
    <text evidence="1">The sequence shown here is derived from an EMBL/GenBank/DDBJ whole genome shotgun (WGS) entry which is preliminary data.</text>
</comment>
<proteinExistence type="predicted"/>
<gene>
    <name evidence="1" type="primary">Necator_chrII.g8722</name>
    <name evidence="1" type="ORF">RB195_020927</name>
</gene>
<dbReference type="Proteomes" id="UP001303046">
    <property type="component" value="Unassembled WGS sequence"/>
</dbReference>
<accession>A0ABR1CLD2</accession>
<evidence type="ECO:0000313" key="2">
    <source>
        <dbReference type="Proteomes" id="UP001303046"/>
    </source>
</evidence>
<protein>
    <submittedName>
        <fullName evidence="1">Uncharacterized protein</fullName>
    </submittedName>
</protein>
<name>A0ABR1CLD2_NECAM</name>
<sequence length="97" mass="11260">MERLDCMERKLLRLLLGYFWPKMCHNEKLYADIDVVYRWETRGRYQHLAPPPKVSTENRLHLLGNVLRGPADRLLQRVCRIQAGGGQMPVNGSSGLR</sequence>
<reference evidence="1 2" key="1">
    <citation type="submission" date="2023-08" db="EMBL/GenBank/DDBJ databases">
        <title>A Necator americanus chromosomal reference genome.</title>
        <authorList>
            <person name="Ilik V."/>
            <person name="Petrzelkova K.J."/>
            <person name="Pardy F."/>
            <person name="Fuh T."/>
            <person name="Niatou-Singa F.S."/>
            <person name="Gouil Q."/>
            <person name="Baker L."/>
            <person name="Ritchie M.E."/>
            <person name="Jex A.R."/>
            <person name="Gazzola D."/>
            <person name="Li H."/>
            <person name="Toshio Fujiwara R."/>
            <person name="Zhan B."/>
            <person name="Aroian R.V."/>
            <person name="Pafco B."/>
            <person name="Schwarz E.M."/>
        </authorList>
    </citation>
    <scope>NUCLEOTIDE SEQUENCE [LARGE SCALE GENOMIC DNA]</scope>
    <source>
        <strain evidence="1 2">Aroian</strain>
        <tissue evidence="1">Whole animal</tissue>
    </source>
</reference>
<keyword evidence="2" id="KW-1185">Reference proteome</keyword>
<organism evidence="1 2">
    <name type="scientific">Necator americanus</name>
    <name type="common">Human hookworm</name>
    <dbReference type="NCBI Taxonomy" id="51031"/>
    <lineage>
        <taxon>Eukaryota</taxon>
        <taxon>Metazoa</taxon>
        <taxon>Ecdysozoa</taxon>
        <taxon>Nematoda</taxon>
        <taxon>Chromadorea</taxon>
        <taxon>Rhabditida</taxon>
        <taxon>Rhabditina</taxon>
        <taxon>Rhabditomorpha</taxon>
        <taxon>Strongyloidea</taxon>
        <taxon>Ancylostomatidae</taxon>
        <taxon>Bunostominae</taxon>
        <taxon>Necator</taxon>
    </lineage>
</organism>
<dbReference type="EMBL" id="JAVFWL010000002">
    <property type="protein sequence ID" value="KAK6739154.1"/>
    <property type="molecule type" value="Genomic_DNA"/>
</dbReference>